<name>A0AAV7RYQ5_PLEWA</name>
<evidence type="ECO:0000256" key="1">
    <source>
        <dbReference type="SAM" id="MobiDB-lite"/>
    </source>
</evidence>
<sequence length="112" mass="13100">MFPSKLKIMLEGQTQFCQDPNEAWVWLETYQMGTDKAQNEEPGSSWHRGKKRRTRGLVGNTRVTKPTQQQTSQGKKAPRRRRPPCQREASQKVTTGQTRTHQCWENPRMMNL</sequence>
<reference evidence="2" key="1">
    <citation type="journal article" date="2022" name="bioRxiv">
        <title>Sequencing and chromosome-scale assembly of the giantPleurodeles waltlgenome.</title>
        <authorList>
            <person name="Brown T."/>
            <person name="Elewa A."/>
            <person name="Iarovenko S."/>
            <person name="Subramanian E."/>
            <person name="Araus A.J."/>
            <person name="Petzold A."/>
            <person name="Susuki M."/>
            <person name="Suzuki K.-i.T."/>
            <person name="Hayashi T."/>
            <person name="Toyoda A."/>
            <person name="Oliveira C."/>
            <person name="Osipova E."/>
            <person name="Leigh N.D."/>
            <person name="Simon A."/>
            <person name="Yun M.H."/>
        </authorList>
    </citation>
    <scope>NUCLEOTIDE SEQUENCE</scope>
    <source>
        <strain evidence="2">20211129_DDA</strain>
        <tissue evidence="2">Liver</tissue>
    </source>
</reference>
<organism evidence="2 3">
    <name type="scientific">Pleurodeles waltl</name>
    <name type="common">Iberian ribbed newt</name>
    <dbReference type="NCBI Taxonomy" id="8319"/>
    <lineage>
        <taxon>Eukaryota</taxon>
        <taxon>Metazoa</taxon>
        <taxon>Chordata</taxon>
        <taxon>Craniata</taxon>
        <taxon>Vertebrata</taxon>
        <taxon>Euteleostomi</taxon>
        <taxon>Amphibia</taxon>
        <taxon>Batrachia</taxon>
        <taxon>Caudata</taxon>
        <taxon>Salamandroidea</taxon>
        <taxon>Salamandridae</taxon>
        <taxon>Pleurodelinae</taxon>
        <taxon>Pleurodeles</taxon>
    </lineage>
</organism>
<proteinExistence type="predicted"/>
<comment type="caution">
    <text evidence="2">The sequence shown here is derived from an EMBL/GenBank/DDBJ whole genome shotgun (WGS) entry which is preliminary data.</text>
</comment>
<evidence type="ECO:0000313" key="3">
    <source>
        <dbReference type="Proteomes" id="UP001066276"/>
    </source>
</evidence>
<protein>
    <submittedName>
        <fullName evidence="2">Uncharacterized protein</fullName>
    </submittedName>
</protein>
<dbReference type="Proteomes" id="UP001066276">
    <property type="component" value="Chromosome 5"/>
</dbReference>
<evidence type="ECO:0000313" key="2">
    <source>
        <dbReference type="EMBL" id="KAJ1157449.1"/>
    </source>
</evidence>
<keyword evidence="3" id="KW-1185">Reference proteome</keyword>
<dbReference type="EMBL" id="JANPWB010000009">
    <property type="protein sequence ID" value="KAJ1157449.1"/>
    <property type="molecule type" value="Genomic_DNA"/>
</dbReference>
<feature type="region of interest" description="Disordered" evidence="1">
    <location>
        <begin position="35"/>
        <end position="112"/>
    </location>
</feature>
<dbReference type="AlphaFoldDB" id="A0AAV7RYQ5"/>
<gene>
    <name evidence="2" type="ORF">NDU88_010161</name>
</gene>
<feature type="compositionally biased region" description="Polar residues" evidence="1">
    <location>
        <begin position="61"/>
        <end position="74"/>
    </location>
</feature>
<accession>A0AAV7RYQ5</accession>
<feature type="compositionally biased region" description="Polar residues" evidence="1">
    <location>
        <begin position="91"/>
        <end position="103"/>
    </location>
</feature>